<dbReference type="STRING" id="135739.BTO32_07575"/>
<accession>A0A1V2DU84</accession>
<dbReference type="CDD" id="cd16356">
    <property type="entry name" value="PsjN_like"/>
    <property type="match status" value="1"/>
</dbReference>
<dbReference type="Gene3D" id="3.10.180.10">
    <property type="entry name" value="2,3-Dihydroxybiphenyl 1,2-Dioxygenase, domain 1"/>
    <property type="match status" value="1"/>
</dbReference>
<organism evidence="2 3">
    <name type="scientific">Marinobacter lutaoensis</name>
    <dbReference type="NCBI Taxonomy" id="135739"/>
    <lineage>
        <taxon>Bacteria</taxon>
        <taxon>Pseudomonadati</taxon>
        <taxon>Pseudomonadota</taxon>
        <taxon>Gammaproteobacteria</taxon>
        <taxon>Pseudomonadales</taxon>
        <taxon>Marinobacteraceae</taxon>
        <taxon>Marinobacter</taxon>
    </lineage>
</organism>
<comment type="caution">
    <text evidence="2">The sequence shown here is derived from an EMBL/GenBank/DDBJ whole genome shotgun (WGS) entry which is preliminary data.</text>
</comment>
<gene>
    <name evidence="2" type="ORF">BTO32_07575</name>
</gene>
<protein>
    <submittedName>
        <fullName evidence="2">Glyoxalase</fullName>
    </submittedName>
</protein>
<sequence length="128" mass="14756">MSTLSYVNVFARDIEGLSGFYRDLFGFRDIPEIRSPIFRGLDTGRSCIGFNALDAYEMLKLDAYSDTRGCKFLLNIDVDSKEEVDRFVPKAIAAGARLVKEPYTTYYNWYQAVLLDPEDNVFRINHMM</sequence>
<name>A0A1V2DU84_9GAMM</name>
<dbReference type="OrthoDB" id="6876726at2"/>
<dbReference type="EMBL" id="MSCW01000005">
    <property type="protein sequence ID" value="ONF44137.1"/>
    <property type="molecule type" value="Genomic_DNA"/>
</dbReference>
<evidence type="ECO:0000259" key="1">
    <source>
        <dbReference type="Pfam" id="PF18029"/>
    </source>
</evidence>
<evidence type="ECO:0000313" key="2">
    <source>
        <dbReference type="EMBL" id="ONF44137.1"/>
    </source>
</evidence>
<dbReference type="InterPro" id="IPR029068">
    <property type="entry name" value="Glyas_Bleomycin-R_OHBP_Dase"/>
</dbReference>
<feature type="domain" description="Glyoxalase-like" evidence="1">
    <location>
        <begin position="11"/>
        <end position="124"/>
    </location>
</feature>
<dbReference type="Pfam" id="PF18029">
    <property type="entry name" value="Glyoxalase_6"/>
    <property type="match status" value="1"/>
</dbReference>
<proteinExistence type="predicted"/>
<dbReference type="SUPFAM" id="SSF54593">
    <property type="entry name" value="Glyoxalase/Bleomycin resistance protein/Dihydroxybiphenyl dioxygenase"/>
    <property type="match status" value="1"/>
</dbReference>
<keyword evidence="3" id="KW-1185">Reference proteome</keyword>
<dbReference type="Proteomes" id="UP000189339">
    <property type="component" value="Unassembled WGS sequence"/>
</dbReference>
<dbReference type="InterPro" id="IPR041581">
    <property type="entry name" value="Glyoxalase_6"/>
</dbReference>
<dbReference type="RefSeq" id="WP_076724016.1">
    <property type="nucleotide sequence ID" value="NZ_JABWTC010000010.1"/>
</dbReference>
<dbReference type="PANTHER" id="PTHR36503">
    <property type="entry name" value="BLR2520 PROTEIN"/>
    <property type="match status" value="1"/>
</dbReference>
<evidence type="ECO:0000313" key="3">
    <source>
        <dbReference type="Proteomes" id="UP000189339"/>
    </source>
</evidence>
<dbReference type="AlphaFoldDB" id="A0A1V2DU84"/>
<dbReference type="PANTHER" id="PTHR36503:SF2">
    <property type="entry name" value="BLR2408 PROTEIN"/>
    <property type="match status" value="1"/>
</dbReference>
<reference evidence="2 3" key="1">
    <citation type="submission" date="2016-12" db="EMBL/GenBank/DDBJ databases">
        <title>Marinobacter lutaoensis whole genome sequencing.</title>
        <authorList>
            <person name="Verma A."/>
            <person name="Krishnamurthi S."/>
        </authorList>
    </citation>
    <scope>NUCLEOTIDE SEQUENCE [LARGE SCALE GENOMIC DNA]</scope>
    <source>
        <strain evidence="2 3">T5054</strain>
    </source>
</reference>